<dbReference type="EMBL" id="CP041692">
    <property type="protein sequence ID" value="QDP96774.1"/>
    <property type="molecule type" value="Genomic_DNA"/>
</dbReference>
<dbReference type="InterPro" id="IPR046470">
    <property type="entry name" value="SAM_HAT_C"/>
</dbReference>
<evidence type="ECO:0000259" key="3">
    <source>
        <dbReference type="Pfam" id="PF01887"/>
    </source>
</evidence>
<accession>A0A516Q019</accession>
<keyword evidence="1" id="KW-0949">S-adenosyl-L-methionine</keyword>
<gene>
    <name evidence="5" type="ORF">FOE78_13420</name>
</gene>
<dbReference type="PANTHER" id="PTHR35092">
    <property type="entry name" value="CHLORINASE MJ1651"/>
    <property type="match status" value="1"/>
</dbReference>
<dbReference type="SUPFAM" id="SSF102522">
    <property type="entry name" value="Bacterial fluorinating enzyme, N-terminal domain"/>
    <property type="match status" value="1"/>
</dbReference>
<sequence length="272" mass="28203">MSYDWISLLTDFGTYDGFVAQCKGSIARIAPAVRWIDVTHEIPAQDVRRGAAVLSQIVGQLPPAVHLAVVDPGVGTDRRGVALQTPGGVLVGPDNGLLGWAADVLGGVRKAVALTNTDYHLGTSNTFHGRDIFSPVAAHTAVGVSLDDLGDPVDPAELVRLPDPVLSVGSGQLDCEVLTIDHYGNLQTSASAAALTRAGFERGDRLEWAIGDHRLTVLFGRTYGEVPPGDALAYLDSAAFLSLGVNGANAAARLGIPPGTPITISGAALGRD</sequence>
<dbReference type="Gene3D" id="3.40.50.10790">
    <property type="entry name" value="S-adenosyl-l-methionine hydroxide adenosyltransferase, N-terminal"/>
    <property type="match status" value="1"/>
</dbReference>
<dbReference type="RefSeq" id="WP_143986736.1">
    <property type="nucleotide sequence ID" value="NZ_CP041692.1"/>
</dbReference>
<dbReference type="InterPro" id="IPR002747">
    <property type="entry name" value="SAM_OH_AdoTrfase"/>
</dbReference>
<dbReference type="PIRSF" id="PIRSF006779">
    <property type="entry name" value="UCP006779"/>
    <property type="match status" value="1"/>
</dbReference>
<dbReference type="AlphaFoldDB" id="A0A516Q019"/>
<evidence type="ECO:0000313" key="6">
    <source>
        <dbReference type="Proteomes" id="UP000319263"/>
    </source>
</evidence>
<dbReference type="Gene3D" id="2.40.30.90">
    <property type="entry name" value="Bacterial fluorinating enzyme like"/>
    <property type="match status" value="1"/>
</dbReference>
<dbReference type="Proteomes" id="UP000319263">
    <property type="component" value="Chromosome"/>
</dbReference>
<reference evidence="5 6" key="1">
    <citation type="submission" date="2019-07" db="EMBL/GenBank/DDBJ databases">
        <title>Microlunatus dokdonensis sp. nov. isolated from the rhizospheric soil of the wild plant Elymus tsukushiensis.</title>
        <authorList>
            <person name="Ghim S.-Y."/>
            <person name="Hwang Y.-J."/>
            <person name="Son J.-S."/>
            <person name="Shin J.-H."/>
        </authorList>
    </citation>
    <scope>NUCLEOTIDE SEQUENCE [LARGE SCALE GENOMIC DNA]</scope>
    <source>
        <strain evidence="5 6">KUDC0627</strain>
    </source>
</reference>
<evidence type="ECO:0000259" key="4">
    <source>
        <dbReference type="Pfam" id="PF20257"/>
    </source>
</evidence>
<name>A0A516Q019_9ACTN</name>
<dbReference type="PANTHER" id="PTHR35092:SF1">
    <property type="entry name" value="CHLORINASE MJ1651"/>
    <property type="match status" value="1"/>
</dbReference>
<evidence type="ECO:0000256" key="2">
    <source>
        <dbReference type="ARBA" id="ARBA00024035"/>
    </source>
</evidence>
<dbReference type="InterPro" id="IPR023228">
    <property type="entry name" value="SAM_OH_AdoTrfase_N_sf"/>
</dbReference>
<dbReference type="Pfam" id="PF20257">
    <property type="entry name" value="SAM_HAT_C"/>
    <property type="match status" value="1"/>
</dbReference>
<dbReference type="SUPFAM" id="SSF101852">
    <property type="entry name" value="Bacterial fluorinating enzyme, C-terminal domain"/>
    <property type="match status" value="1"/>
</dbReference>
<organism evidence="5 6">
    <name type="scientific">Microlunatus elymi</name>
    <dbReference type="NCBI Taxonomy" id="2596828"/>
    <lineage>
        <taxon>Bacteria</taxon>
        <taxon>Bacillati</taxon>
        <taxon>Actinomycetota</taxon>
        <taxon>Actinomycetes</taxon>
        <taxon>Propionibacteriales</taxon>
        <taxon>Propionibacteriaceae</taxon>
        <taxon>Microlunatus</taxon>
    </lineage>
</organism>
<feature type="domain" description="S-adenosyl-l-methionine hydroxide adenosyltransferase C-terminal" evidence="4">
    <location>
        <begin position="175"/>
        <end position="262"/>
    </location>
</feature>
<evidence type="ECO:0000256" key="1">
    <source>
        <dbReference type="ARBA" id="ARBA00022691"/>
    </source>
</evidence>
<dbReference type="KEGG" id="mik:FOE78_13420"/>
<dbReference type="Pfam" id="PF01887">
    <property type="entry name" value="SAM_HAT_N"/>
    <property type="match status" value="1"/>
</dbReference>
<keyword evidence="6" id="KW-1185">Reference proteome</keyword>
<evidence type="ECO:0000313" key="5">
    <source>
        <dbReference type="EMBL" id="QDP96774.1"/>
    </source>
</evidence>
<proteinExistence type="inferred from homology"/>
<dbReference type="OrthoDB" id="9792195at2"/>
<dbReference type="InterPro" id="IPR023227">
    <property type="entry name" value="SAM_OH_AdoTrfase_C_sf"/>
</dbReference>
<comment type="similarity">
    <text evidence="2">Belongs to the SAM hydrolase / SAM-dependent halogenase family.</text>
</comment>
<protein>
    <submittedName>
        <fullName evidence="5">SAM-dependent chlorinase/fluorinase</fullName>
    </submittedName>
</protein>
<dbReference type="InterPro" id="IPR046469">
    <property type="entry name" value="SAM_HAT_N"/>
</dbReference>
<feature type="domain" description="S-adenosyl-l-methionine hydroxide adenosyltransferase N-terminal" evidence="3">
    <location>
        <begin position="6"/>
        <end position="150"/>
    </location>
</feature>